<dbReference type="Proteomes" id="UP000092743">
    <property type="component" value="Chromosome"/>
</dbReference>
<evidence type="ECO:0000313" key="10">
    <source>
        <dbReference type="Proteomes" id="UP000092743"/>
    </source>
</evidence>
<dbReference type="NCBIfam" id="NF002381">
    <property type="entry name" value="PRK01388.1"/>
    <property type="match status" value="1"/>
</dbReference>
<comment type="subcellular location">
    <subcellularLocation>
        <location evidence="7">Cytoplasm</location>
    </subcellularLocation>
</comment>
<evidence type="ECO:0000256" key="8">
    <source>
        <dbReference type="PIRSR" id="PIRSR006356-1"/>
    </source>
</evidence>
<dbReference type="GO" id="GO:0016990">
    <property type="term" value="F:arginine deiminase activity"/>
    <property type="evidence" value="ECO:0007669"/>
    <property type="project" value="UniProtKB-UniRule"/>
</dbReference>
<dbReference type="PANTHER" id="PTHR47271">
    <property type="entry name" value="ARGININE DEIMINASE"/>
    <property type="match status" value="1"/>
</dbReference>
<dbReference type="InterPro" id="IPR003876">
    <property type="entry name" value="Arg_deiminase"/>
</dbReference>
<comment type="similarity">
    <text evidence="2 7">Belongs to the arginine deiminase family.</text>
</comment>
<evidence type="ECO:0000256" key="4">
    <source>
        <dbReference type="ARBA" id="ARBA00022503"/>
    </source>
</evidence>
<protein>
    <recommendedName>
        <fullName evidence="7">Arginine deiminase</fullName>
        <shortName evidence="7">ADI</shortName>
        <ecNumber evidence="7">3.5.3.6</ecNumber>
    </recommendedName>
    <alternativeName>
        <fullName evidence="7">Arginine dihydrolase</fullName>
        <shortName evidence="7">AD</shortName>
    </alternativeName>
</protein>
<evidence type="ECO:0000256" key="7">
    <source>
        <dbReference type="HAMAP-Rule" id="MF_00242"/>
    </source>
</evidence>
<sequence>MKHPIHVTSEIGELQTVLLKRPGKEVENLTPDYLQQLLFDDIPYLPIIQKEHDYFAQTLRNRGVEVLYLEKLAAEALVDKKLREEFVDRILKEGQADVNVAHQTLKEYLLSFSNEELIQKIMGGVRKNEIETSKKTHLYELMEDHYPFYLDPMPNLYFTRDPAASVGDGLTINKMREPARRRESLFMEYIIKYHPRFAKHNVPIWLDRDYKFPIEGGDELILNEETIAIGVSARTSAKAIERLAKNLFSRQNKIKKVLAIEIPKCRAFMHLDTVFTMVDYDKFTIHPAIQGPKGNMNIYILEKRSDEETLKITHRTSLMEALKEVLGLSELVLIPCGGGDVIASAREQWNDGSNTLAIAPGVVVTYDRNYVSNTLLREHGIEVIEVLSSELSRGRGGPRCMSMPIVRKDI</sequence>
<evidence type="ECO:0000256" key="2">
    <source>
        <dbReference type="ARBA" id="ARBA00010206"/>
    </source>
</evidence>
<dbReference type="EC" id="3.5.3.6" evidence="7"/>
<accession>A0A9W3WYE4</accession>
<evidence type="ECO:0000313" key="9">
    <source>
        <dbReference type="EMBL" id="ANS45976.1"/>
    </source>
</evidence>
<dbReference type="NCBIfam" id="TIGR01078">
    <property type="entry name" value="arcA"/>
    <property type="match status" value="1"/>
</dbReference>
<evidence type="ECO:0000256" key="6">
    <source>
        <dbReference type="ARBA" id="ARBA00049429"/>
    </source>
</evidence>
<evidence type="ECO:0000256" key="3">
    <source>
        <dbReference type="ARBA" id="ARBA00022490"/>
    </source>
</evidence>
<dbReference type="RefSeq" id="WP_065481855.1">
    <property type="nucleotide sequence ID" value="NZ_CP015350.1"/>
</dbReference>
<keyword evidence="4 7" id="KW-0056">Arginine metabolism</keyword>
<dbReference type="Gene3D" id="1.10.3930.10">
    <property type="entry name" value="Arginine deiminase"/>
    <property type="match status" value="1"/>
</dbReference>
<dbReference type="Pfam" id="PF02274">
    <property type="entry name" value="ADI"/>
    <property type="match status" value="1"/>
</dbReference>
<name>A0A9W3WYE4_BACTU</name>
<evidence type="ECO:0000256" key="1">
    <source>
        <dbReference type="ARBA" id="ARBA00005213"/>
    </source>
</evidence>
<reference evidence="9 10" key="1">
    <citation type="submission" date="2016-04" db="EMBL/GenBank/DDBJ databases">
        <title>High quality genome of the nematocidal Bacillus thuringiensis MYBT18246.</title>
        <authorList>
            <person name="Hollensteiner J."/>
            <person name="Poehlein A."/>
            <person name="Sproeer C."/>
            <person name="Bunk B."/>
            <person name="Rosenstiel P."/>
            <person name="Schulenburg H."/>
            <person name="Liesegang H."/>
        </authorList>
    </citation>
    <scope>NUCLEOTIDE SEQUENCE [LARGE SCALE GENOMIC DNA]</scope>
    <source>
        <strain evidence="9 10">MYBT18246</strain>
    </source>
</reference>
<dbReference type="GO" id="GO:0005737">
    <property type="term" value="C:cytoplasm"/>
    <property type="evidence" value="ECO:0007669"/>
    <property type="project" value="UniProtKB-SubCell"/>
</dbReference>
<evidence type="ECO:0000256" key="5">
    <source>
        <dbReference type="ARBA" id="ARBA00022801"/>
    </source>
</evidence>
<dbReference type="PRINTS" id="PR01466">
    <property type="entry name" value="ARGDEIMINASE"/>
</dbReference>
<feature type="active site" description="Amidino-cysteine intermediate" evidence="7 8">
    <location>
        <position position="400"/>
    </location>
</feature>
<dbReference type="AlphaFoldDB" id="A0A9W3WYE4"/>
<comment type="catalytic activity">
    <reaction evidence="6 7">
        <text>L-arginine + H2O = L-citrulline + NH4(+)</text>
        <dbReference type="Rhea" id="RHEA:19597"/>
        <dbReference type="ChEBI" id="CHEBI:15377"/>
        <dbReference type="ChEBI" id="CHEBI:28938"/>
        <dbReference type="ChEBI" id="CHEBI:32682"/>
        <dbReference type="ChEBI" id="CHEBI:57743"/>
        <dbReference type="EC" id="3.5.3.6"/>
    </reaction>
</comment>
<dbReference type="SUPFAM" id="SSF55909">
    <property type="entry name" value="Pentein"/>
    <property type="match status" value="1"/>
</dbReference>
<organism evidence="9 10">
    <name type="scientific">Bacillus thuringiensis</name>
    <dbReference type="NCBI Taxonomy" id="1428"/>
    <lineage>
        <taxon>Bacteria</taxon>
        <taxon>Bacillati</taxon>
        <taxon>Bacillota</taxon>
        <taxon>Bacilli</taxon>
        <taxon>Bacillales</taxon>
        <taxon>Bacillaceae</taxon>
        <taxon>Bacillus</taxon>
        <taxon>Bacillus cereus group</taxon>
    </lineage>
</organism>
<gene>
    <name evidence="7 9" type="primary">arcA</name>
    <name evidence="9" type="ORF">BT246_05380</name>
</gene>
<dbReference type="EMBL" id="CP015350">
    <property type="protein sequence ID" value="ANS45976.1"/>
    <property type="molecule type" value="Genomic_DNA"/>
</dbReference>
<dbReference type="GO" id="GO:0019546">
    <property type="term" value="P:L-arginine deiminase pathway"/>
    <property type="evidence" value="ECO:0007669"/>
    <property type="project" value="UniProtKB-UniRule"/>
</dbReference>
<keyword evidence="5 7" id="KW-0378">Hydrolase</keyword>
<dbReference type="FunFam" id="1.10.3930.10:FF:000001">
    <property type="entry name" value="Arginine deiminase"/>
    <property type="match status" value="1"/>
</dbReference>
<proteinExistence type="inferred from homology"/>
<dbReference type="HAMAP" id="MF_00242">
    <property type="entry name" value="Arg_deiminase"/>
    <property type="match status" value="1"/>
</dbReference>
<dbReference type="Gene3D" id="3.75.10.10">
    <property type="entry name" value="L-arginine/glycine Amidinotransferase, Chain A"/>
    <property type="match status" value="1"/>
</dbReference>
<dbReference type="PIRSF" id="PIRSF006356">
    <property type="entry name" value="Arg_deiminase"/>
    <property type="match status" value="1"/>
</dbReference>
<comment type="pathway">
    <text evidence="1 7">Amino-acid degradation; L-arginine degradation via ADI pathway; carbamoyl phosphate from L-arginine: step 1/2.</text>
</comment>
<keyword evidence="3 7" id="KW-0963">Cytoplasm</keyword>
<dbReference type="PANTHER" id="PTHR47271:SF2">
    <property type="entry name" value="ARGININE DEIMINASE"/>
    <property type="match status" value="1"/>
</dbReference>